<dbReference type="EMBL" id="MHHY01000002">
    <property type="protein sequence ID" value="OGY40995.1"/>
    <property type="molecule type" value="Genomic_DNA"/>
</dbReference>
<accession>A0A1G1XLI5</accession>
<protein>
    <submittedName>
        <fullName evidence="1">Uncharacterized protein</fullName>
    </submittedName>
</protein>
<dbReference type="STRING" id="1797529.A2570_01680"/>
<comment type="caution">
    <text evidence="1">The sequence shown here is derived from an EMBL/GenBank/DDBJ whole genome shotgun (WGS) entry which is preliminary data.</text>
</comment>
<reference evidence="1 2" key="1">
    <citation type="journal article" date="2016" name="Nat. Commun.">
        <title>Thousands of microbial genomes shed light on interconnected biogeochemical processes in an aquifer system.</title>
        <authorList>
            <person name="Anantharaman K."/>
            <person name="Brown C.T."/>
            <person name="Hug L.A."/>
            <person name="Sharon I."/>
            <person name="Castelle C.J."/>
            <person name="Probst A.J."/>
            <person name="Thomas B.C."/>
            <person name="Singh A."/>
            <person name="Wilkins M.J."/>
            <person name="Karaoz U."/>
            <person name="Brodie E.L."/>
            <person name="Williams K.H."/>
            <person name="Hubbard S.S."/>
            <person name="Banfield J.F."/>
        </authorList>
    </citation>
    <scope>NUCLEOTIDE SEQUENCE [LARGE SCALE GENOMIC DNA]</scope>
</reference>
<organism evidence="1 2">
    <name type="scientific">Candidatus Brennerbacteria bacterium RIFOXYD1_FULL_41_16</name>
    <dbReference type="NCBI Taxonomy" id="1797529"/>
    <lineage>
        <taxon>Bacteria</taxon>
        <taxon>Candidatus Brenneribacteriota</taxon>
    </lineage>
</organism>
<dbReference type="Proteomes" id="UP000178570">
    <property type="component" value="Unassembled WGS sequence"/>
</dbReference>
<evidence type="ECO:0000313" key="2">
    <source>
        <dbReference type="Proteomes" id="UP000178570"/>
    </source>
</evidence>
<proteinExistence type="predicted"/>
<evidence type="ECO:0000313" key="1">
    <source>
        <dbReference type="EMBL" id="OGY40995.1"/>
    </source>
</evidence>
<gene>
    <name evidence="1" type="ORF">A2570_01680</name>
</gene>
<dbReference type="AlphaFoldDB" id="A0A1G1XLI5"/>
<sequence length="71" mass="8488">MKILVDLDHLWSFTQENFWQDTLRKGVAPEEYMNNLRRDLPSYFVTKIGMDFARRFLGEREKEIALFSVSS</sequence>
<name>A0A1G1XLI5_9BACT</name>